<gene>
    <name evidence="7 10" type="primary">rnr</name>
    <name evidence="10" type="ORF">ACFOW6_14960</name>
</gene>
<dbReference type="SMART" id="SM00316">
    <property type="entry name" value="S1"/>
    <property type="match status" value="1"/>
</dbReference>
<comment type="function">
    <text evidence="7">3'-5' exoribonuclease that releases 5'-nucleoside monophosphates and is involved in maturation of structured RNAs.</text>
</comment>
<evidence type="ECO:0000256" key="6">
    <source>
        <dbReference type="ARBA" id="ARBA00022884"/>
    </source>
</evidence>
<proteinExistence type="inferred from homology"/>
<feature type="domain" description="S1 motif" evidence="9">
    <location>
        <begin position="633"/>
        <end position="714"/>
    </location>
</feature>
<dbReference type="InterPro" id="IPR001900">
    <property type="entry name" value="RNase_II/R"/>
</dbReference>
<dbReference type="Gene3D" id="2.40.50.140">
    <property type="entry name" value="Nucleic acid-binding proteins"/>
    <property type="match status" value="1"/>
</dbReference>
<dbReference type="NCBIfam" id="TIGR00358">
    <property type="entry name" value="3_prime_RNase"/>
    <property type="match status" value="1"/>
</dbReference>
<name>A0ABV8UNR6_9PROT</name>
<dbReference type="Proteomes" id="UP001595799">
    <property type="component" value="Unassembled WGS sequence"/>
</dbReference>
<reference evidence="11" key="1">
    <citation type="journal article" date="2019" name="Int. J. Syst. Evol. Microbiol.">
        <title>The Global Catalogue of Microorganisms (GCM) 10K type strain sequencing project: providing services to taxonomists for standard genome sequencing and annotation.</title>
        <authorList>
            <consortium name="The Broad Institute Genomics Platform"/>
            <consortium name="The Broad Institute Genome Sequencing Center for Infectious Disease"/>
            <person name="Wu L."/>
            <person name="Ma J."/>
        </authorList>
    </citation>
    <scope>NUCLEOTIDE SEQUENCE [LARGE SCALE GENOMIC DNA]</scope>
    <source>
        <strain evidence="11">CECT 8472</strain>
    </source>
</reference>
<dbReference type="InterPro" id="IPR040476">
    <property type="entry name" value="CSD2"/>
</dbReference>
<organism evidence="10 11">
    <name type="scientific">Fodinicurvata halophila</name>
    <dbReference type="NCBI Taxonomy" id="1419723"/>
    <lineage>
        <taxon>Bacteria</taxon>
        <taxon>Pseudomonadati</taxon>
        <taxon>Pseudomonadota</taxon>
        <taxon>Alphaproteobacteria</taxon>
        <taxon>Rhodospirillales</taxon>
        <taxon>Rhodovibrionaceae</taxon>
        <taxon>Fodinicurvata</taxon>
    </lineage>
</organism>
<dbReference type="PANTHER" id="PTHR23355">
    <property type="entry name" value="RIBONUCLEASE"/>
    <property type="match status" value="1"/>
</dbReference>
<dbReference type="Pfam" id="PF00575">
    <property type="entry name" value="S1"/>
    <property type="match status" value="1"/>
</dbReference>
<dbReference type="EC" id="3.1.13.1" evidence="7"/>
<keyword evidence="11" id="KW-1185">Reference proteome</keyword>
<dbReference type="InterPro" id="IPR022966">
    <property type="entry name" value="RNase_II/R_CS"/>
</dbReference>
<comment type="caution">
    <text evidence="10">The sequence shown here is derived from an EMBL/GenBank/DDBJ whole genome shotgun (WGS) entry which is preliminary data.</text>
</comment>
<feature type="region of interest" description="Disordered" evidence="8">
    <location>
        <begin position="717"/>
        <end position="765"/>
    </location>
</feature>
<dbReference type="PROSITE" id="PS50126">
    <property type="entry name" value="S1"/>
    <property type="match status" value="1"/>
</dbReference>
<evidence type="ECO:0000256" key="1">
    <source>
        <dbReference type="ARBA" id="ARBA00001849"/>
    </source>
</evidence>
<dbReference type="Pfam" id="PF17876">
    <property type="entry name" value="CSD2"/>
    <property type="match status" value="1"/>
</dbReference>
<evidence type="ECO:0000256" key="5">
    <source>
        <dbReference type="ARBA" id="ARBA00022839"/>
    </source>
</evidence>
<sequence length="765" mass="84677">MARKQTQFPSREDVLDFIRSSETPVPRRELARAFNVKGEDRRRLRELLKELQDEGELESPEGRKVAAPGALPSVTVIEIHDTDEDGELLARPVRWDSDQAPPRIYVAPGKSTPRGYAIGQRLLARLNRSTEGDYEAQVIRRLHEGPREVLGIYEVGPNGGRLRPTDKRAKHDFRIAKADSKGAESGELVLAQIRAHHPRAGRTKEAVVSERLGSLDNPRALSLIAIHEHGIPTEFPDDAIAEAEAAGAVSEDNRTDLRDVPLITIDGSDARDFDDAVFAQAEGDPKAPDGWRIIVAIADVAHYVRPGSALDQEARKRGNSAYFPDRVVPMLPEALSNGWCSLRPNEERGCLAVELRIDAEGRLKKHRFVRGIMRSAARLTYEQVEAAYNGEPDDTTAPLVQEVIRPLYGAYNSLLKDRKRRGTLDLDMPERQIVMNDSGHVEAILPRQRLESHKLIEEFMIAANVAAAQELEKRNQPCMYRVHDEPDKAKVEDLSEVLSTMGLKLAPGQVLEPKIFNRILDKVSGTSESALVSELVLRAQSQAMYSPENVGHFGLALPRYAHFTSPIRRYADLLVHRALIRGLKLGEDGLPKEDEARFSEIAEHISETERRAAAAERDADDRLTASYLKDHVGEVFAGRISGVTRFGLFVKLRDSGADGLVPISSLPSDYYFHDETHHCLTGRQHGRVYRQGDDVHVLLSEAEPLTGGLILQVLEGEDPPESMPATQKPRAGKPGRKGSGSKAEPKGKAKAHKGGKRGKSAAKNR</sequence>
<dbReference type="InterPro" id="IPR050180">
    <property type="entry name" value="RNR_Ribonuclease"/>
</dbReference>
<dbReference type="CDD" id="cd04471">
    <property type="entry name" value="S1_RNase_R"/>
    <property type="match status" value="1"/>
</dbReference>
<dbReference type="SUPFAM" id="SSF50249">
    <property type="entry name" value="Nucleic acid-binding proteins"/>
    <property type="match status" value="3"/>
</dbReference>
<protein>
    <recommendedName>
        <fullName evidence="7">Ribonuclease R</fullName>
        <shortName evidence="7">RNase R</shortName>
        <ecNumber evidence="7">3.1.13.1</ecNumber>
    </recommendedName>
</protein>
<dbReference type="PROSITE" id="PS01175">
    <property type="entry name" value="RIBONUCLEASE_II"/>
    <property type="match status" value="1"/>
</dbReference>
<keyword evidence="2 7" id="KW-0963">Cytoplasm</keyword>
<dbReference type="PANTHER" id="PTHR23355:SF9">
    <property type="entry name" value="DIS3-LIKE EXONUCLEASE 2"/>
    <property type="match status" value="1"/>
</dbReference>
<keyword evidence="6 7" id="KW-0694">RNA-binding</keyword>
<evidence type="ECO:0000259" key="9">
    <source>
        <dbReference type="PROSITE" id="PS50126"/>
    </source>
</evidence>
<dbReference type="GO" id="GO:0008859">
    <property type="term" value="F:exoribonuclease II activity"/>
    <property type="evidence" value="ECO:0007669"/>
    <property type="project" value="UniProtKB-EC"/>
</dbReference>
<dbReference type="NCBIfam" id="TIGR02063">
    <property type="entry name" value="RNase_R"/>
    <property type="match status" value="1"/>
</dbReference>
<dbReference type="InterPro" id="IPR012340">
    <property type="entry name" value="NA-bd_OB-fold"/>
</dbReference>
<evidence type="ECO:0000256" key="3">
    <source>
        <dbReference type="ARBA" id="ARBA00022722"/>
    </source>
</evidence>
<dbReference type="EMBL" id="JBHSCW010000009">
    <property type="protein sequence ID" value="MFC4352850.1"/>
    <property type="molecule type" value="Genomic_DNA"/>
</dbReference>
<evidence type="ECO:0000256" key="4">
    <source>
        <dbReference type="ARBA" id="ARBA00022801"/>
    </source>
</evidence>
<comment type="similarity">
    <text evidence="7">Belongs to the RNR ribonuclease family. RNase R subfamily.</text>
</comment>
<feature type="compositionally biased region" description="Basic residues" evidence="8">
    <location>
        <begin position="748"/>
        <end position="765"/>
    </location>
</feature>
<accession>A0ABV8UNR6</accession>
<dbReference type="HAMAP" id="MF_01895">
    <property type="entry name" value="RNase_R"/>
    <property type="match status" value="1"/>
</dbReference>
<keyword evidence="5 7" id="KW-0269">Exonuclease</keyword>
<evidence type="ECO:0000313" key="10">
    <source>
        <dbReference type="EMBL" id="MFC4352850.1"/>
    </source>
</evidence>
<comment type="catalytic activity">
    <reaction evidence="1 7">
        <text>Exonucleolytic cleavage in the 3'- to 5'-direction to yield nucleoside 5'-phosphates.</text>
        <dbReference type="EC" id="3.1.13.1"/>
    </reaction>
</comment>
<comment type="subcellular location">
    <subcellularLocation>
        <location evidence="7">Cytoplasm</location>
    </subcellularLocation>
</comment>
<dbReference type="Pfam" id="PF00773">
    <property type="entry name" value="RNB"/>
    <property type="match status" value="1"/>
</dbReference>
<evidence type="ECO:0000256" key="2">
    <source>
        <dbReference type="ARBA" id="ARBA00022490"/>
    </source>
</evidence>
<evidence type="ECO:0000256" key="7">
    <source>
        <dbReference type="HAMAP-Rule" id="MF_01895"/>
    </source>
</evidence>
<keyword evidence="4 7" id="KW-0378">Hydrolase</keyword>
<evidence type="ECO:0000256" key="8">
    <source>
        <dbReference type="SAM" id="MobiDB-lite"/>
    </source>
</evidence>
<dbReference type="InterPro" id="IPR004476">
    <property type="entry name" value="RNase_II/RNase_R"/>
</dbReference>
<evidence type="ECO:0000313" key="11">
    <source>
        <dbReference type="Proteomes" id="UP001595799"/>
    </source>
</evidence>
<dbReference type="InterPro" id="IPR011805">
    <property type="entry name" value="RNase_R"/>
</dbReference>
<keyword evidence="3 7" id="KW-0540">Nuclease</keyword>
<dbReference type="SMART" id="SM00955">
    <property type="entry name" value="RNB"/>
    <property type="match status" value="1"/>
</dbReference>
<dbReference type="InterPro" id="IPR003029">
    <property type="entry name" value="S1_domain"/>
</dbReference>
<dbReference type="RefSeq" id="WP_382423228.1">
    <property type="nucleotide sequence ID" value="NZ_JBHSCW010000009.1"/>
</dbReference>